<dbReference type="GO" id="GO:0005615">
    <property type="term" value="C:extracellular space"/>
    <property type="evidence" value="ECO:0007669"/>
    <property type="project" value="TreeGrafter"/>
</dbReference>
<dbReference type="InterPro" id="IPR031311">
    <property type="entry name" value="CHIT_BIND_RR_consensus"/>
</dbReference>
<dbReference type="Proteomes" id="UP000694843">
    <property type="component" value="Unplaced"/>
</dbReference>
<organism evidence="4 6">
    <name type="scientific">Hyalella azteca</name>
    <name type="common">Amphipod</name>
    <dbReference type="NCBI Taxonomy" id="294128"/>
    <lineage>
        <taxon>Eukaryota</taxon>
        <taxon>Metazoa</taxon>
        <taxon>Ecdysozoa</taxon>
        <taxon>Arthropoda</taxon>
        <taxon>Crustacea</taxon>
        <taxon>Multicrustacea</taxon>
        <taxon>Malacostraca</taxon>
        <taxon>Eumalacostraca</taxon>
        <taxon>Peracarida</taxon>
        <taxon>Amphipoda</taxon>
        <taxon>Senticaudata</taxon>
        <taxon>Talitrida</taxon>
        <taxon>Talitroidea</taxon>
        <taxon>Hyalellidae</taxon>
        <taxon>Hyalella</taxon>
    </lineage>
</organism>
<feature type="signal peptide" evidence="3">
    <location>
        <begin position="1"/>
        <end position="18"/>
    </location>
</feature>
<evidence type="ECO:0000313" key="6">
    <source>
        <dbReference type="RefSeq" id="XP_018017514.1"/>
    </source>
</evidence>
<dbReference type="PROSITE" id="PS00233">
    <property type="entry name" value="CHIT_BIND_RR_1"/>
    <property type="match status" value="1"/>
</dbReference>
<evidence type="ECO:0000256" key="3">
    <source>
        <dbReference type="SAM" id="SignalP"/>
    </source>
</evidence>
<name>A0A8B7NUS6_HYAAZ</name>
<dbReference type="Pfam" id="PF00379">
    <property type="entry name" value="Chitin_bind_4"/>
    <property type="match status" value="1"/>
</dbReference>
<keyword evidence="3" id="KW-0732">Signal</keyword>
<evidence type="ECO:0000256" key="1">
    <source>
        <dbReference type="ARBA" id="ARBA00022460"/>
    </source>
</evidence>
<dbReference type="PANTHER" id="PTHR12236">
    <property type="entry name" value="STRUCTURAL CONTITUENT OF CUTICLE"/>
    <property type="match status" value="1"/>
</dbReference>
<dbReference type="GeneID" id="108674118"/>
<gene>
    <name evidence="5 6" type="primary">LOC108674118</name>
</gene>
<protein>
    <submittedName>
        <fullName evidence="6">Pro-resilin-like isoform X1</fullName>
    </submittedName>
    <submittedName>
        <fullName evidence="5">Pro-resilin-like isoform X2</fullName>
    </submittedName>
</protein>
<dbReference type="InterPro" id="IPR000618">
    <property type="entry name" value="Insect_cuticle"/>
</dbReference>
<dbReference type="PANTHER" id="PTHR12236:SF79">
    <property type="entry name" value="CUTICULAR PROTEIN 50CB-RELATED"/>
    <property type="match status" value="1"/>
</dbReference>
<dbReference type="InterPro" id="IPR051217">
    <property type="entry name" value="Insect_Cuticle_Struc_Prot"/>
</dbReference>
<dbReference type="RefSeq" id="XP_018017514.1">
    <property type="nucleotide sequence ID" value="XM_018162025.2"/>
</dbReference>
<evidence type="ECO:0000313" key="5">
    <source>
        <dbReference type="RefSeq" id="XP_018017512.1"/>
    </source>
</evidence>
<feature type="chain" id="PRO_5044664422" evidence="3">
    <location>
        <begin position="19"/>
        <end position="142"/>
    </location>
</feature>
<dbReference type="KEGG" id="hazt:108674118"/>
<dbReference type="RefSeq" id="XP_018017512.1">
    <property type="nucleotide sequence ID" value="XM_018162023.2"/>
</dbReference>
<evidence type="ECO:0000256" key="2">
    <source>
        <dbReference type="PROSITE-ProRule" id="PRU00497"/>
    </source>
</evidence>
<keyword evidence="1 2" id="KW-0193">Cuticle</keyword>
<dbReference type="OMA" id="SYDYHAY"/>
<reference evidence="5 6" key="1">
    <citation type="submission" date="2025-04" db="UniProtKB">
        <authorList>
            <consortium name="RefSeq"/>
        </authorList>
    </citation>
    <scope>IDENTIFICATION</scope>
    <source>
        <tissue evidence="5 6">Whole organism</tissue>
    </source>
</reference>
<dbReference type="GO" id="GO:0042302">
    <property type="term" value="F:structural constituent of cuticle"/>
    <property type="evidence" value="ECO:0007669"/>
    <property type="project" value="UniProtKB-UniRule"/>
</dbReference>
<dbReference type="OrthoDB" id="6366997at2759"/>
<dbReference type="GO" id="GO:0031012">
    <property type="term" value="C:extracellular matrix"/>
    <property type="evidence" value="ECO:0007669"/>
    <property type="project" value="TreeGrafter"/>
</dbReference>
<proteinExistence type="predicted"/>
<dbReference type="PROSITE" id="PS51155">
    <property type="entry name" value="CHIT_BIND_RR_2"/>
    <property type="match status" value="1"/>
</dbReference>
<keyword evidence="4" id="KW-1185">Reference proteome</keyword>
<accession>A0A8B7NUS6</accession>
<evidence type="ECO:0000313" key="4">
    <source>
        <dbReference type="Proteomes" id="UP000694843"/>
    </source>
</evidence>
<sequence length="142" mass="14932">MIRSCIALVLVVATAVVAEYGHGGLHGGGHLGGYGGVGAIGHVGGHAINGIHGGHGGGYGHGKGLYAPAHYGFEYGVQDPYYGANFGHKEQRDGYKTTGAYYVHLPDGRLQKVSYTADEYGYHPVVTYEGVAKFPVIKKGYH</sequence>
<dbReference type="AlphaFoldDB" id="A0A8B7NUS6"/>